<evidence type="ECO:0000256" key="3">
    <source>
        <dbReference type="ARBA" id="ARBA00023098"/>
    </source>
</evidence>
<dbReference type="InterPro" id="IPR000873">
    <property type="entry name" value="AMP-dep_synth/lig_dom"/>
</dbReference>
<dbReference type="EMBL" id="VWMK01000008">
    <property type="protein sequence ID" value="KAA3765801.1"/>
    <property type="molecule type" value="Genomic_DNA"/>
</dbReference>
<comment type="caution">
    <text evidence="5">The sequence shown here is derived from an EMBL/GenBank/DDBJ whole genome shotgun (WGS) entry which is preliminary data.</text>
</comment>
<evidence type="ECO:0000313" key="5">
    <source>
        <dbReference type="EMBL" id="KAA3765801.1"/>
    </source>
</evidence>
<dbReference type="CDD" id="cd05907">
    <property type="entry name" value="VL_LC_FACS_like"/>
    <property type="match status" value="1"/>
</dbReference>
<dbReference type="Pfam" id="PF23562">
    <property type="entry name" value="AMP-binding_C_3"/>
    <property type="match status" value="1"/>
</dbReference>
<dbReference type="InterPro" id="IPR042099">
    <property type="entry name" value="ANL_N_sf"/>
</dbReference>
<protein>
    <submittedName>
        <fullName evidence="5">Long-chain fatty acid--CoA ligase</fullName>
    </submittedName>
</protein>
<dbReference type="PROSITE" id="PS00455">
    <property type="entry name" value="AMP_BINDING"/>
    <property type="match status" value="1"/>
</dbReference>
<dbReference type="SUPFAM" id="SSF56801">
    <property type="entry name" value="Acetyl-CoA synthetase-like"/>
    <property type="match status" value="1"/>
</dbReference>
<organism evidence="5 6">
    <name type="scientific">Bacteroides salyersiae</name>
    <dbReference type="NCBI Taxonomy" id="291644"/>
    <lineage>
        <taxon>Bacteria</taxon>
        <taxon>Pseudomonadati</taxon>
        <taxon>Bacteroidota</taxon>
        <taxon>Bacteroidia</taxon>
        <taxon>Bacteroidales</taxon>
        <taxon>Bacteroidaceae</taxon>
        <taxon>Bacteroides</taxon>
    </lineage>
</organism>
<evidence type="ECO:0000259" key="4">
    <source>
        <dbReference type="Pfam" id="PF00501"/>
    </source>
</evidence>
<name>A0A7J4XJG7_9BACE</name>
<keyword evidence="2" id="KW-0276">Fatty acid metabolism</keyword>
<dbReference type="PRINTS" id="PR00154">
    <property type="entry name" value="AMPBINDING"/>
</dbReference>
<reference evidence="5 6" key="1">
    <citation type="journal article" date="2019" name="Nat. Med.">
        <title>A library of human gut bacterial isolates paired with longitudinal multiomics data enables mechanistic microbiome research.</title>
        <authorList>
            <person name="Poyet M."/>
            <person name="Groussin M."/>
            <person name="Gibbons S.M."/>
            <person name="Avila-Pacheco J."/>
            <person name="Jiang X."/>
            <person name="Kearney S.M."/>
            <person name="Perrotta A.R."/>
            <person name="Berdy B."/>
            <person name="Zhao S."/>
            <person name="Lieberman T.D."/>
            <person name="Swanson P.K."/>
            <person name="Smith M."/>
            <person name="Roesemann S."/>
            <person name="Alexander J.E."/>
            <person name="Rich S.A."/>
            <person name="Livny J."/>
            <person name="Vlamakis H."/>
            <person name="Clish C."/>
            <person name="Bullock K."/>
            <person name="Deik A."/>
            <person name="Scott J."/>
            <person name="Pierce K.A."/>
            <person name="Xavier R.J."/>
            <person name="Alm E.J."/>
        </authorList>
    </citation>
    <scope>NUCLEOTIDE SEQUENCE [LARGE SCALE GENOMIC DNA]</scope>
    <source>
        <strain evidence="5 6">BIOML-A10</strain>
    </source>
</reference>
<dbReference type="AlphaFoldDB" id="A0A7J4XJG7"/>
<gene>
    <name evidence="5" type="ORF">F3F73_09580</name>
</gene>
<dbReference type="GO" id="GO:0016020">
    <property type="term" value="C:membrane"/>
    <property type="evidence" value="ECO:0007669"/>
    <property type="project" value="TreeGrafter"/>
</dbReference>
<evidence type="ECO:0000256" key="1">
    <source>
        <dbReference type="ARBA" id="ARBA00022598"/>
    </source>
</evidence>
<sequence length="602" mass="68555">MTYHHLSVLVHRQAEKYGEKTALRYRDYQTAQWIPISWNQFSKTVRQAANSLVALGVQEKENIGIFSQNKPECLFTDFAAFANRAVTIPLYATSSPAQAQYIINDAQIRILFVGEQFQYDAAFSVFGFCPSLQQIIIFDRSVVKDRRDVSSIYFDDFLAMGEGLPHNDVVEERTSRASEDDLANILYTSGTTGEPKGVMLHHSCFLEAFRIHDIRLVDMSDKDVSMNFLPLTHVFEKAWSYLCIHKGVQICINLRPVDIQMTIKEIRPTLMCSVPRFWEKVYAGVQEKIAETTGIKKALMLDAIRVGKIHNIDYLRKGKTPPLMLHLKYQFYEKTVYSLLKKTIGIENGNFFPTAGAAVPDEICEFVHSVGINMLVGYGLTESTATVSCFQNSGYEIGSVGTVMPDVEVKIGENNEILLRGKTITKGYYKKAEATAEAIDKEGWFHTGDAGYLNGDCLYLTERIKDLFKTSNGKYISPQALETKLAIDRYIDQIAIIADQRKFVSALIVPMYGFVKDYAKEKGIEYKDMEELLQHPKIIGLFRARIDTLQQQFAHYEQVKRFTLLPEPFSMERGELTNTLKLKRPVVAKNYKEVIDKMYEES</sequence>
<dbReference type="GO" id="GO:0004467">
    <property type="term" value="F:long-chain fatty acid-CoA ligase activity"/>
    <property type="evidence" value="ECO:0007669"/>
    <property type="project" value="TreeGrafter"/>
</dbReference>
<dbReference type="Gene3D" id="3.40.50.12780">
    <property type="entry name" value="N-terminal domain of ligase-like"/>
    <property type="match status" value="2"/>
</dbReference>
<accession>A0A7J4XJG7</accession>
<dbReference type="InterPro" id="IPR020459">
    <property type="entry name" value="AMP-binding"/>
</dbReference>
<keyword evidence="1 5" id="KW-0436">Ligase</keyword>
<dbReference type="Proteomes" id="UP000422221">
    <property type="component" value="Unassembled WGS sequence"/>
</dbReference>
<dbReference type="Pfam" id="PF00501">
    <property type="entry name" value="AMP-binding"/>
    <property type="match status" value="1"/>
</dbReference>
<feature type="domain" description="AMP-dependent synthetase/ligase" evidence="4">
    <location>
        <begin position="11"/>
        <end position="429"/>
    </location>
</feature>
<evidence type="ECO:0000313" key="6">
    <source>
        <dbReference type="Proteomes" id="UP000422221"/>
    </source>
</evidence>
<keyword evidence="3" id="KW-0443">Lipid metabolism</keyword>
<proteinExistence type="predicted"/>
<dbReference type="PANTHER" id="PTHR43272">
    <property type="entry name" value="LONG-CHAIN-FATTY-ACID--COA LIGASE"/>
    <property type="match status" value="1"/>
</dbReference>
<evidence type="ECO:0000256" key="2">
    <source>
        <dbReference type="ARBA" id="ARBA00022832"/>
    </source>
</evidence>
<dbReference type="RefSeq" id="WP_007479085.1">
    <property type="nucleotide sequence ID" value="NZ_CP081899.1"/>
</dbReference>
<dbReference type="PANTHER" id="PTHR43272:SF32">
    <property type="entry name" value="AMP-DEPENDENT SYNTHETASE_LIGASE DOMAIN-CONTAINING PROTEIN"/>
    <property type="match status" value="1"/>
</dbReference>
<dbReference type="InterPro" id="IPR020845">
    <property type="entry name" value="AMP-binding_CS"/>
</dbReference>